<protein>
    <submittedName>
        <fullName evidence="6">Cation_ATPase_N domain-containing protein</fullName>
    </submittedName>
</protein>
<organism evidence="6">
    <name type="scientific">Onchocerca ochengi</name>
    <name type="common">Filarial nematode worm</name>
    <dbReference type="NCBI Taxonomy" id="42157"/>
    <lineage>
        <taxon>Eukaryota</taxon>
        <taxon>Metazoa</taxon>
        <taxon>Ecdysozoa</taxon>
        <taxon>Nematoda</taxon>
        <taxon>Chromadorea</taxon>
        <taxon>Rhabditida</taxon>
        <taxon>Spirurina</taxon>
        <taxon>Spiruromorpha</taxon>
        <taxon>Filarioidea</taxon>
        <taxon>Onchocercidae</taxon>
        <taxon>Onchocerca</taxon>
    </lineage>
</organism>
<dbReference type="GO" id="GO:0005509">
    <property type="term" value="F:calcium ion binding"/>
    <property type="evidence" value="ECO:0007669"/>
    <property type="project" value="InterPro"/>
</dbReference>
<evidence type="ECO:0000256" key="3">
    <source>
        <dbReference type="ARBA" id="ARBA00023216"/>
    </source>
</evidence>
<evidence type="ECO:0000256" key="2">
    <source>
        <dbReference type="ARBA" id="ARBA00022737"/>
    </source>
</evidence>
<sequence>MQGTPSLRPYPAFNPNNDAETLRKAMKGLGCDKNKVIIVLCGRVNFQ</sequence>
<comment type="similarity">
    <text evidence="1">Belongs to the annexin family.</text>
</comment>
<keyword evidence="3" id="KW-0041">Annexin</keyword>
<dbReference type="SUPFAM" id="SSF47874">
    <property type="entry name" value="Annexin"/>
    <property type="match status" value="1"/>
</dbReference>
<evidence type="ECO:0000313" key="4">
    <source>
        <dbReference type="EMBL" id="VDN00605.1"/>
    </source>
</evidence>
<dbReference type="InterPro" id="IPR037104">
    <property type="entry name" value="Annexin_sf"/>
</dbReference>
<keyword evidence="2" id="KW-0677">Repeat</keyword>
<dbReference type="OrthoDB" id="5849861at2759"/>
<dbReference type="PROSITE" id="PS51897">
    <property type="entry name" value="ANNEXIN_2"/>
    <property type="match status" value="1"/>
</dbReference>
<accession>A0A182EYB6</accession>
<dbReference type="Pfam" id="PF00191">
    <property type="entry name" value="Annexin"/>
    <property type="match status" value="1"/>
</dbReference>
<evidence type="ECO:0000313" key="5">
    <source>
        <dbReference type="Proteomes" id="UP000271087"/>
    </source>
</evidence>
<name>A0A182EYB6_ONCOC</name>
<dbReference type="STRING" id="42157.A0A182EYB6"/>
<keyword evidence="5" id="KW-1185">Reference proteome</keyword>
<reference evidence="6" key="1">
    <citation type="submission" date="2016-06" db="UniProtKB">
        <authorList>
            <consortium name="WormBaseParasite"/>
        </authorList>
    </citation>
    <scope>IDENTIFICATION</scope>
</reference>
<dbReference type="AlphaFoldDB" id="A0A182EYB6"/>
<evidence type="ECO:0000256" key="1">
    <source>
        <dbReference type="ARBA" id="ARBA00007831"/>
    </source>
</evidence>
<dbReference type="GO" id="GO:0005544">
    <property type="term" value="F:calcium-dependent phospholipid binding"/>
    <property type="evidence" value="ECO:0007669"/>
    <property type="project" value="InterPro"/>
</dbReference>
<proteinExistence type="inferred from homology"/>
<dbReference type="InterPro" id="IPR018502">
    <property type="entry name" value="Annexin_repeat"/>
</dbReference>
<evidence type="ECO:0000313" key="6">
    <source>
        <dbReference type="WBParaSite" id="nOo.2.0.1.t13172-RA"/>
    </source>
</evidence>
<dbReference type="Gene3D" id="1.10.220.10">
    <property type="entry name" value="Annexin"/>
    <property type="match status" value="1"/>
</dbReference>
<gene>
    <name evidence="4" type="ORF">NOO_LOCUS13172</name>
</gene>
<reference evidence="4 5" key="2">
    <citation type="submission" date="2018-08" db="EMBL/GenBank/DDBJ databases">
        <authorList>
            <person name="Laetsch R D."/>
            <person name="Stevens L."/>
            <person name="Kumar S."/>
            <person name="Blaxter L. M."/>
        </authorList>
    </citation>
    <scope>NUCLEOTIDE SEQUENCE [LARGE SCALE GENOMIC DNA]</scope>
</reference>
<dbReference type="Proteomes" id="UP000271087">
    <property type="component" value="Unassembled WGS sequence"/>
</dbReference>
<dbReference type="EMBL" id="UYRW01013872">
    <property type="protein sequence ID" value="VDN00605.1"/>
    <property type="molecule type" value="Genomic_DNA"/>
</dbReference>
<dbReference type="WBParaSite" id="nOo.2.0.1.t13172-RA">
    <property type="protein sequence ID" value="nOo.2.0.1.t13172-RA"/>
    <property type="gene ID" value="nOo.2.0.1.g13172"/>
</dbReference>